<proteinExistence type="predicted"/>
<dbReference type="Proteomes" id="UP000188268">
    <property type="component" value="Unassembled WGS sequence"/>
</dbReference>
<evidence type="ECO:0000313" key="4">
    <source>
        <dbReference type="Proteomes" id="UP000188268"/>
    </source>
</evidence>
<evidence type="ECO:0008006" key="5">
    <source>
        <dbReference type="Google" id="ProtNLM"/>
    </source>
</evidence>
<sequence>MTDGVQTRLQKDVATLQKEVQRIELSIEESSEHLRTEFKTSLEAAAAEMRQLFAQVTLKLGSSSSSQIPETPINASTSRINDSVQPTTDPKPFTKHSKLQCPRFNGEDFLGWKIKINQFFEADETEERNKVRIAMMHFDGRALQWHQRFMRVIGRQQS</sequence>
<feature type="coiled-coil region" evidence="1">
    <location>
        <begin position="6"/>
        <end position="33"/>
    </location>
</feature>
<organism evidence="3 4">
    <name type="scientific">Corchorus capsularis</name>
    <name type="common">Jute</name>
    <dbReference type="NCBI Taxonomy" id="210143"/>
    <lineage>
        <taxon>Eukaryota</taxon>
        <taxon>Viridiplantae</taxon>
        <taxon>Streptophyta</taxon>
        <taxon>Embryophyta</taxon>
        <taxon>Tracheophyta</taxon>
        <taxon>Spermatophyta</taxon>
        <taxon>Magnoliopsida</taxon>
        <taxon>eudicotyledons</taxon>
        <taxon>Gunneridae</taxon>
        <taxon>Pentapetalae</taxon>
        <taxon>rosids</taxon>
        <taxon>malvids</taxon>
        <taxon>Malvales</taxon>
        <taxon>Malvaceae</taxon>
        <taxon>Grewioideae</taxon>
        <taxon>Apeibeae</taxon>
        <taxon>Corchorus</taxon>
    </lineage>
</organism>
<keyword evidence="1" id="KW-0175">Coiled coil</keyword>
<reference evidence="3 4" key="1">
    <citation type="submission" date="2013-09" db="EMBL/GenBank/DDBJ databases">
        <title>Corchorus capsularis genome sequencing.</title>
        <authorList>
            <person name="Alam M."/>
            <person name="Haque M.S."/>
            <person name="Islam M.S."/>
            <person name="Emdad E.M."/>
            <person name="Islam M.M."/>
            <person name="Ahmed B."/>
            <person name="Halim A."/>
            <person name="Hossen Q.M.M."/>
            <person name="Hossain M.Z."/>
            <person name="Ahmed R."/>
            <person name="Khan M.M."/>
            <person name="Islam R."/>
            <person name="Rashid M.M."/>
            <person name="Khan S.A."/>
            <person name="Rahman M.S."/>
            <person name="Alam M."/>
        </authorList>
    </citation>
    <scope>NUCLEOTIDE SEQUENCE [LARGE SCALE GENOMIC DNA]</scope>
    <source>
        <strain evidence="4">cv. CVL-1</strain>
        <tissue evidence="3">Whole seedling</tissue>
    </source>
</reference>
<name>A0A1R3GRZ4_COCAP</name>
<comment type="caution">
    <text evidence="3">The sequence shown here is derived from an EMBL/GenBank/DDBJ whole genome shotgun (WGS) entry which is preliminary data.</text>
</comment>
<keyword evidence="4" id="KW-1185">Reference proteome</keyword>
<feature type="region of interest" description="Disordered" evidence="2">
    <location>
        <begin position="63"/>
        <end position="96"/>
    </location>
</feature>
<dbReference type="OMA" id="CKLEGRA"/>
<feature type="compositionally biased region" description="Polar residues" evidence="2">
    <location>
        <begin position="63"/>
        <end position="88"/>
    </location>
</feature>
<gene>
    <name evidence="3" type="ORF">CCACVL1_23829</name>
</gene>
<evidence type="ECO:0000256" key="1">
    <source>
        <dbReference type="SAM" id="Coils"/>
    </source>
</evidence>
<protein>
    <recommendedName>
        <fullName evidence="5">Retrotransposon gag protein</fullName>
    </recommendedName>
</protein>
<accession>A0A1R3GRZ4</accession>
<dbReference type="OrthoDB" id="992950at2759"/>
<evidence type="ECO:0000313" key="3">
    <source>
        <dbReference type="EMBL" id="OMO60863.1"/>
    </source>
</evidence>
<evidence type="ECO:0000256" key="2">
    <source>
        <dbReference type="SAM" id="MobiDB-lite"/>
    </source>
</evidence>
<dbReference type="AlphaFoldDB" id="A0A1R3GRZ4"/>
<dbReference type="Gramene" id="OMO60863">
    <property type="protein sequence ID" value="OMO60863"/>
    <property type="gene ID" value="CCACVL1_23829"/>
</dbReference>
<dbReference type="EMBL" id="AWWV01013633">
    <property type="protein sequence ID" value="OMO60863.1"/>
    <property type="molecule type" value="Genomic_DNA"/>
</dbReference>